<evidence type="ECO:0000313" key="3">
    <source>
        <dbReference type="Proteomes" id="UP001341840"/>
    </source>
</evidence>
<reference evidence="2 3" key="1">
    <citation type="journal article" date="2023" name="Plants (Basel)">
        <title>Bridging the Gap: Combining Genomics and Transcriptomics Approaches to Understand Stylosanthes scabra, an Orphan Legume from the Brazilian Caatinga.</title>
        <authorList>
            <person name="Ferreira-Neto J.R.C."/>
            <person name="da Silva M.D."/>
            <person name="Binneck E."/>
            <person name="de Melo N.F."/>
            <person name="da Silva R.H."/>
            <person name="de Melo A.L.T.M."/>
            <person name="Pandolfi V."/>
            <person name="Bustamante F.O."/>
            <person name="Brasileiro-Vidal A.C."/>
            <person name="Benko-Iseppon A.M."/>
        </authorList>
    </citation>
    <scope>NUCLEOTIDE SEQUENCE [LARGE SCALE GENOMIC DNA]</scope>
    <source>
        <tissue evidence="2">Leaves</tissue>
    </source>
</reference>
<keyword evidence="3" id="KW-1185">Reference proteome</keyword>
<evidence type="ECO:0000256" key="1">
    <source>
        <dbReference type="SAM" id="MobiDB-lite"/>
    </source>
</evidence>
<accession>A0ABU6QLX2</accession>
<sequence length="109" mass="12202">MEILEPPESEPLNESPNSTELHDVEDHPELEFLGSLDVAMDGGETGEVVEGQGVTPDENHAQEPVRHTLDEVMGMEFDNPDSAIRFYEAYSRSKGFSMRRGRKLCHIST</sequence>
<gene>
    <name evidence="2" type="ORF">PIB30_065327</name>
</gene>
<feature type="compositionally biased region" description="Low complexity" evidence="1">
    <location>
        <begin position="9"/>
        <end position="18"/>
    </location>
</feature>
<dbReference type="EMBL" id="JASCZI010000650">
    <property type="protein sequence ID" value="MED6112838.1"/>
    <property type="molecule type" value="Genomic_DNA"/>
</dbReference>
<protein>
    <recommendedName>
        <fullName evidence="4">FAR1 domain-containing protein</fullName>
    </recommendedName>
</protein>
<feature type="region of interest" description="Disordered" evidence="1">
    <location>
        <begin position="41"/>
        <end position="65"/>
    </location>
</feature>
<evidence type="ECO:0008006" key="4">
    <source>
        <dbReference type="Google" id="ProtNLM"/>
    </source>
</evidence>
<dbReference type="Proteomes" id="UP001341840">
    <property type="component" value="Unassembled WGS sequence"/>
</dbReference>
<feature type="region of interest" description="Disordered" evidence="1">
    <location>
        <begin position="1"/>
        <end position="23"/>
    </location>
</feature>
<name>A0ABU6QLX2_9FABA</name>
<comment type="caution">
    <text evidence="2">The sequence shown here is derived from an EMBL/GenBank/DDBJ whole genome shotgun (WGS) entry which is preliminary data.</text>
</comment>
<organism evidence="2 3">
    <name type="scientific">Stylosanthes scabra</name>
    <dbReference type="NCBI Taxonomy" id="79078"/>
    <lineage>
        <taxon>Eukaryota</taxon>
        <taxon>Viridiplantae</taxon>
        <taxon>Streptophyta</taxon>
        <taxon>Embryophyta</taxon>
        <taxon>Tracheophyta</taxon>
        <taxon>Spermatophyta</taxon>
        <taxon>Magnoliopsida</taxon>
        <taxon>eudicotyledons</taxon>
        <taxon>Gunneridae</taxon>
        <taxon>Pentapetalae</taxon>
        <taxon>rosids</taxon>
        <taxon>fabids</taxon>
        <taxon>Fabales</taxon>
        <taxon>Fabaceae</taxon>
        <taxon>Papilionoideae</taxon>
        <taxon>50 kb inversion clade</taxon>
        <taxon>dalbergioids sensu lato</taxon>
        <taxon>Dalbergieae</taxon>
        <taxon>Pterocarpus clade</taxon>
        <taxon>Stylosanthes</taxon>
    </lineage>
</organism>
<proteinExistence type="predicted"/>
<feature type="compositionally biased region" description="Low complexity" evidence="1">
    <location>
        <begin position="46"/>
        <end position="55"/>
    </location>
</feature>
<evidence type="ECO:0000313" key="2">
    <source>
        <dbReference type="EMBL" id="MED6112838.1"/>
    </source>
</evidence>